<dbReference type="InterPro" id="IPR033121">
    <property type="entry name" value="PEPTIDASE_A1"/>
</dbReference>
<dbReference type="Pfam" id="PF00026">
    <property type="entry name" value="Asp"/>
    <property type="match status" value="1"/>
</dbReference>
<dbReference type="PRINTS" id="PR00792">
    <property type="entry name" value="PEPSIN"/>
</dbReference>
<dbReference type="InterPro" id="IPR001461">
    <property type="entry name" value="Aspartic_peptidase_A1"/>
</dbReference>
<comment type="similarity">
    <text evidence="1 3">Belongs to the peptidase A1 family.</text>
</comment>
<organism evidence="5 6">
    <name type="scientific">Verticillium longisporum</name>
    <name type="common">Verticillium dahliae var. longisporum</name>
    <dbReference type="NCBI Taxonomy" id="100787"/>
    <lineage>
        <taxon>Eukaryota</taxon>
        <taxon>Fungi</taxon>
        <taxon>Dikarya</taxon>
        <taxon>Ascomycota</taxon>
        <taxon>Pezizomycotina</taxon>
        <taxon>Sordariomycetes</taxon>
        <taxon>Hypocreomycetidae</taxon>
        <taxon>Glomerellales</taxon>
        <taxon>Plectosphaerellaceae</taxon>
        <taxon>Verticillium</taxon>
    </lineage>
</organism>
<accession>A0A0G4KWN3</accession>
<gene>
    <name evidence="5" type="ORF">BN1723_010285</name>
</gene>
<name>A0A0G4KWN3_VERLO</name>
<dbReference type="Proteomes" id="UP000045706">
    <property type="component" value="Unassembled WGS sequence"/>
</dbReference>
<dbReference type="GO" id="GO:0006508">
    <property type="term" value="P:proteolysis"/>
    <property type="evidence" value="ECO:0007669"/>
    <property type="project" value="UniProtKB-KW"/>
</dbReference>
<dbReference type="PANTHER" id="PTHR47966">
    <property type="entry name" value="BETA-SITE APP-CLEAVING ENZYME, ISOFORM A-RELATED"/>
    <property type="match status" value="1"/>
</dbReference>
<evidence type="ECO:0000313" key="5">
    <source>
        <dbReference type="EMBL" id="CRK14194.1"/>
    </source>
</evidence>
<evidence type="ECO:0000256" key="3">
    <source>
        <dbReference type="RuleBase" id="RU000454"/>
    </source>
</evidence>
<keyword evidence="3" id="KW-0645">Protease</keyword>
<dbReference type="InterPro" id="IPR021109">
    <property type="entry name" value="Peptidase_aspartic_dom_sf"/>
</dbReference>
<dbReference type="AlphaFoldDB" id="A0A0G4KWN3"/>
<dbReference type="PROSITE" id="PS00141">
    <property type="entry name" value="ASP_PROTEASE"/>
    <property type="match status" value="1"/>
</dbReference>
<evidence type="ECO:0000259" key="4">
    <source>
        <dbReference type="PROSITE" id="PS51767"/>
    </source>
</evidence>
<dbReference type="PROSITE" id="PS51767">
    <property type="entry name" value="PEPTIDASE_A1"/>
    <property type="match status" value="1"/>
</dbReference>
<keyword evidence="3" id="KW-0378">Hydrolase</keyword>
<dbReference type="PANTHER" id="PTHR47966:SF51">
    <property type="entry name" value="BETA-SITE APP-CLEAVING ENZYME, ISOFORM A-RELATED"/>
    <property type="match status" value="1"/>
</dbReference>
<keyword evidence="2 3" id="KW-0064">Aspartyl protease</keyword>
<evidence type="ECO:0000313" key="6">
    <source>
        <dbReference type="Proteomes" id="UP000045706"/>
    </source>
</evidence>
<evidence type="ECO:0000256" key="2">
    <source>
        <dbReference type="ARBA" id="ARBA00022750"/>
    </source>
</evidence>
<dbReference type="InterPro" id="IPR001969">
    <property type="entry name" value="Aspartic_peptidase_AS"/>
</dbReference>
<feature type="domain" description="Peptidase A1" evidence="4">
    <location>
        <begin position="74"/>
        <end position="433"/>
    </location>
</feature>
<dbReference type="EMBL" id="CVQI01004780">
    <property type="protein sequence ID" value="CRK14194.1"/>
    <property type="molecule type" value="Genomic_DNA"/>
</dbReference>
<sequence length="448" mass="47747">MNKSRFKRIELPELSVCTVLKMMSGLNVSDGNEKSRMYSILYLCLLLAFANAQQNPKVVQTDLIHLKSQASGPFIPLVQFSLENQTINALFDTGSSNIIVPQKGSPICQNPAQQCDNSSASGFVAGAFDTPAGLARFNGDFAALDLAMDGQTVTGTTVGIFTSGSLPPDAPLFPIFGVGPVQAEAVGSTQPQQGRKLRRQAGNFANLYPNLPAHMKEIGMIKSNAFSVYTNDARAKTGSIVYGGIDTAKFEGQLQEVPLERANDGALPSFVIKFSSVSMETGISGSNEINLSSHINNDAPRAAAATTDLAPRDGLPVTLMDTGAPSILLPAASLQMLATALGTTFSEQDGLGLIDCQKLTADSAMVFRFNNDAIAIRAPMDMLVMPQELVQDARPGQCVLPVFPSQDTAVMGLPMLQSAHVVFDMDGEKLLMAQAKFNVTESSLREYP</sequence>
<dbReference type="GO" id="GO:0004190">
    <property type="term" value="F:aspartic-type endopeptidase activity"/>
    <property type="evidence" value="ECO:0007669"/>
    <property type="project" value="UniProtKB-KW"/>
</dbReference>
<proteinExistence type="inferred from homology"/>
<evidence type="ECO:0000256" key="1">
    <source>
        <dbReference type="ARBA" id="ARBA00007447"/>
    </source>
</evidence>
<dbReference type="SUPFAM" id="SSF50630">
    <property type="entry name" value="Acid proteases"/>
    <property type="match status" value="1"/>
</dbReference>
<dbReference type="Gene3D" id="2.40.70.10">
    <property type="entry name" value="Acid Proteases"/>
    <property type="match status" value="2"/>
</dbReference>
<protein>
    <recommendedName>
        <fullName evidence="4">Peptidase A1 domain-containing protein</fullName>
    </recommendedName>
</protein>
<reference evidence="6" key="1">
    <citation type="submission" date="2015-05" db="EMBL/GenBank/DDBJ databases">
        <authorList>
            <person name="Fogelqvist Johan"/>
        </authorList>
    </citation>
    <scope>NUCLEOTIDE SEQUENCE [LARGE SCALE GENOMIC DNA]</scope>
</reference>